<reference evidence="2" key="1">
    <citation type="submission" date="2022-11" db="UniProtKB">
        <authorList>
            <consortium name="WormBaseParasite"/>
        </authorList>
    </citation>
    <scope>IDENTIFICATION</scope>
</reference>
<sequence length="462" mass="53504">MDQADLRRKVKRRFDLRNITLGGDALTHIAQNVKNKNDQEIDAYVGKIVDIFEKEQIEDQVITQEMLVNCLRKAFGKDVEKDKRFMLINANEWKKEIYDPLTKMYKEKENFDEQAENARYDLIRDHVTNPSILRIELLYSRSNEAVNVLGMLRRHKGNIYAIEDPTGYVKLSFNDVIFDDGLFFEGGIYEFSGVYKNHTLIVDKIKLPQLKSEPLVAKQRNPWSTRDSIIILSDVWLDDSNVLLKIDTILDGMTDVYAVILCGEFLSPNVQDSIQQALSNGFRHLNNIIQRFEDKFNETRFIIVPSFDDFPNMQVSPRPPIPPTAVQELKNFYFASNPCKLQCRDQTIVIYRDNIIQKACRNAVKVSSDVTNIHTRFCETILSQKHYSPLPLYVSPVIPKMDHIFNLTPTPDLLILADNYTQYHFKEDSRKNVFVNPGSFVKSGFDFALYYPASRNVDLCKC</sequence>
<accession>A0AC35FS39</accession>
<dbReference type="Proteomes" id="UP000887580">
    <property type="component" value="Unplaced"/>
</dbReference>
<proteinExistence type="predicted"/>
<dbReference type="WBParaSite" id="PS1159_v2.g20318.t1">
    <property type="protein sequence ID" value="PS1159_v2.g20318.t1"/>
    <property type="gene ID" value="PS1159_v2.g20318"/>
</dbReference>
<evidence type="ECO:0000313" key="2">
    <source>
        <dbReference type="WBParaSite" id="PS1159_v2.g20318.t1"/>
    </source>
</evidence>
<organism evidence="1 2">
    <name type="scientific">Panagrolaimus sp. PS1159</name>
    <dbReference type="NCBI Taxonomy" id="55785"/>
    <lineage>
        <taxon>Eukaryota</taxon>
        <taxon>Metazoa</taxon>
        <taxon>Ecdysozoa</taxon>
        <taxon>Nematoda</taxon>
        <taxon>Chromadorea</taxon>
        <taxon>Rhabditida</taxon>
        <taxon>Tylenchina</taxon>
        <taxon>Panagrolaimomorpha</taxon>
        <taxon>Panagrolaimoidea</taxon>
        <taxon>Panagrolaimidae</taxon>
        <taxon>Panagrolaimus</taxon>
    </lineage>
</organism>
<name>A0AC35FS39_9BILA</name>
<evidence type="ECO:0000313" key="1">
    <source>
        <dbReference type="Proteomes" id="UP000887580"/>
    </source>
</evidence>
<protein>
    <submittedName>
        <fullName evidence="2">DNA polymerase II subunit 2</fullName>
    </submittedName>
</protein>